<dbReference type="InterPro" id="IPR029063">
    <property type="entry name" value="SAM-dependent_MTases_sf"/>
</dbReference>
<organism evidence="3 4">
    <name type="scientific">Coccomyxa viridis</name>
    <dbReference type="NCBI Taxonomy" id="1274662"/>
    <lineage>
        <taxon>Eukaryota</taxon>
        <taxon>Viridiplantae</taxon>
        <taxon>Chlorophyta</taxon>
        <taxon>core chlorophytes</taxon>
        <taxon>Trebouxiophyceae</taxon>
        <taxon>Trebouxiophyceae incertae sedis</taxon>
        <taxon>Coccomyxaceae</taxon>
        <taxon>Coccomyxa</taxon>
    </lineage>
</organism>
<dbReference type="SUPFAM" id="SSF53335">
    <property type="entry name" value="S-adenosyl-L-methionine-dependent methyltransferases"/>
    <property type="match status" value="1"/>
</dbReference>
<evidence type="ECO:0000256" key="2">
    <source>
        <dbReference type="ARBA" id="ARBA00022679"/>
    </source>
</evidence>
<dbReference type="EMBL" id="CAXHTA020000007">
    <property type="protein sequence ID" value="CAL5222509.1"/>
    <property type="molecule type" value="Genomic_DNA"/>
</dbReference>
<keyword evidence="1" id="KW-0489">Methyltransferase</keyword>
<comment type="caution">
    <text evidence="3">The sequence shown here is derived from an EMBL/GenBank/DDBJ whole genome shotgun (WGS) entry which is preliminary data.</text>
</comment>
<dbReference type="InterPro" id="IPR001525">
    <property type="entry name" value="C5_MeTfrase"/>
</dbReference>
<proteinExistence type="predicted"/>
<accession>A0ABP1FTN2</accession>
<protein>
    <submittedName>
        <fullName evidence="3">G4883 protein</fullName>
    </submittedName>
</protein>
<keyword evidence="2" id="KW-0808">Transferase</keyword>
<evidence type="ECO:0000313" key="4">
    <source>
        <dbReference type="Proteomes" id="UP001497392"/>
    </source>
</evidence>
<evidence type="ECO:0000313" key="3">
    <source>
        <dbReference type="EMBL" id="CAL5222509.1"/>
    </source>
</evidence>
<keyword evidence="4" id="KW-1185">Reference proteome</keyword>
<dbReference type="Proteomes" id="UP001497392">
    <property type="component" value="Unassembled WGS sequence"/>
</dbReference>
<evidence type="ECO:0000256" key="1">
    <source>
        <dbReference type="ARBA" id="ARBA00022603"/>
    </source>
</evidence>
<gene>
    <name evidence="3" type="primary">g4883</name>
    <name evidence="3" type="ORF">VP750_LOCUS4168</name>
</gene>
<sequence length="103" mass="11859">MGGQSTSLVRHVFRLLEQALRDKRGVPWVLLENVEGLLDRQVGTLPVVQYVVEQFERLGYQSWAQRILSTAGFGIPHQRKRCFILASLYSDARDVLLQVRTNY</sequence>
<dbReference type="Pfam" id="PF00145">
    <property type="entry name" value="DNA_methylase"/>
    <property type="match status" value="1"/>
</dbReference>
<name>A0ABP1FTN2_9CHLO</name>
<reference evidence="3 4" key="1">
    <citation type="submission" date="2024-06" db="EMBL/GenBank/DDBJ databases">
        <authorList>
            <person name="Kraege A."/>
            <person name="Thomma B."/>
        </authorList>
    </citation>
    <scope>NUCLEOTIDE SEQUENCE [LARGE SCALE GENOMIC DNA]</scope>
</reference>
<dbReference type="Gene3D" id="3.40.50.150">
    <property type="entry name" value="Vaccinia Virus protein VP39"/>
    <property type="match status" value="1"/>
</dbReference>